<evidence type="ECO:0000256" key="1">
    <source>
        <dbReference type="ARBA" id="ARBA00004123"/>
    </source>
</evidence>
<dbReference type="InterPro" id="IPR006909">
    <property type="entry name" value="Rad21/Rec8_C_eu"/>
</dbReference>
<dbReference type="EMBL" id="JAGSXJ010000007">
    <property type="protein sequence ID" value="KAH6689476.1"/>
    <property type="molecule type" value="Genomic_DNA"/>
</dbReference>
<dbReference type="Pfam" id="PF04824">
    <property type="entry name" value="Rad21_Rec8"/>
    <property type="match status" value="1"/>
</dbReference>
<evidence type="ECO:0000256" key="2">
    <source>
        <dbReference type="ARBA" id="ARBA00023242"/>
    </source>
</evidence>
<sequence length="724" mass="79304">MFYSHEILTSQQHGVATIWLLATIGPRGGTRKITRKAIQEVDVQRACEKIIEPGAPLALRLQSNLLYGVSRVYSQQCNYVLSDAEKVQNDMRLFYRLVAQNATDPEAGKARRDQNILPDDPNFIPEVELPPFDFDIDGKNGNKESQASSRMVYSQLSPSDLVSSAGRDGVAMDFGDFSQSEGGPESVFFPTPIKSKMPYRNINLPESRVDVVQDMDHLDDSFTELDMEIAPDGTVLGFTDDMELPRLPFPAQEMGAIPAAELEVLDDPAKIPDQDPAKLPDNDPIFGDDGDVVMVMGDDLPAALPKETRPSPESTKTPELSTDSEQEAPVRHRAARRRVVKIIDEGTATNYASEELAEWRTNYVQRQEEQAALKWPPKVTKKQAQANAYNMLFGNGLFGIGRPNGIEGFKHPLAELFAGDALLAAVYDLPQNEISDSDSGSGSSSGRGNRRSAYDAFEEEDATEESRRVRPRIDDSAPKSDVGAQQSTLAEADDGMIIFDDQDVQPEGAREQEGRLDDRMSSSIMPWARTPSVHRPSSVIGSKQNAPGSRQATGSPKNIDFQPIDRYSDGPGAPTSELGFGHLPSMHSDFEEFGPAALVTTQQAEDSQWMHSALDAASNEFLGYVEEQAKRTGGLLEGEEDGRLWIEFGELAVPGQHSKIVAAQAFLHVLTLATKNVIKVDQDLENNEPFGTIHVGAIVRESDLASSVENGYDIDIASSVRDGH</sequence>
<feature type="compositionally biased region" description="Polar residues" evidence="3">
    <location>
        <begin position="539"/>
        <end position="556"/>
    </location>
</feature>
<evidence type="ECO:0000259" key="5">
    <source>
        <dbReference type="Pfam" id="PF04825"/>
    </source>
</evidence>
<feature type="domain" description="Rad21/Rec8-like protein C-terminal eukaryotic" evidence="4">
    <location>
        <begin position="658"/>
        <end position="695"/>
    </location>
</feature>
<evidence type="ECO:0000313" key="6">
    <source>
        <dbReference type="EMBL" id="KAH6689476.1"/>
    </source>
</evidence>
<organism evidence="6 7">
    <name type="scientific">Plectosphaerella plurivora</name>
    <dbReference type="NCBI Taxonomy" id="936078"/>
    <lineage>
        <taxon>Eukaryota</taxon>
        <taxon>Fungi</taxon>
        <taxon>Dikarya</taxon>
        <taxon>Ascomycota</taxon>
        <taxon>Pezizomycotina</taxon>
        <taxon>Sordariomycetes</taxon>
        <taxon>Hypocreomycetidae</taxon>
        <taxon>Glomerellales</taxon>
        <taxon>Plectosphaerellaceae</taxon>
        <taxon>Plectosphaerella</taxon>
    </lineage>
</organism>
<proteinExistence type="predicted"/>
<dbReference type="CDD" id="cd21789">
    <property type="entry name" value="Rad21_Rec8_M_SpRec8p-like"/>
    <property type="match status" value="1"/>
</dbReference>
<evidence type="ECO:0000313" key="7">
    <source>
        <dbReference type="Proteomes" id="UP000770015"/>
    </source>
</evidence>
<dbReference type="Pfam" id="PF04825">
    <property type="entry name" value="Rad21_Rec8_N"/>
    <property type="match status" value="1"/>
</dbReference>
<feature type="region of interest" description="Disordered" evidence="3">
    <location>
        <begin position="432"/>
        <end position="497"/>
    </location>
</feature>
<dbReference type="InterPro" id="IPR039781">
    <property type="entry name" value="Rad21/Rec8-like"/>
</dbReference>
<feature type="compositionally biased region" description="Low complexity" evidence="3">
    <location>
        <begin position="437"/>
        <end position="447"/>
    </location>
</feature>
<protein>
    <submittedName>
        <fullName evidence="6">Rec8 like protein-domain-containing protein</fullName>
    </submittedName>
</protein>
<feature type="compositionally biased region" description="Polar residues" evidence="3">
    <location>
        <begin position="311"/>
        <end position="323"/>
    </location>
</feature>
<evidence type="ECO:0000256" key="3">
    <source>
        <dbReference type="SAM" id="MobiDB-lite"/>
    </source>
</evidence>
<evidence type="ECO:0000259" key="4">
    <source>
        <dbReference type="Pfam" id="PF04824"/>
    </source>
</evidence>
<feature type="domain" description="Rad21/Rec8-like protein N-terminal" evidence="5">
    <location>
        <begin position="1"/>
        <end position="113"/>
    </location>
</feature>
<dbReference type="PANTHER" id="PTHR12585">
    <property type="entry name" value="SCC1 / RAD21 FAMILY MEMBER"/>
    <property type="match status" value="1"/>
</dbReference>
<keyword evidence="2" id="KW-0539">Nucleus</keyword>
<accession>A0A9P8VGE4</accession>
<feature type="region of interest" description="Disordered" evidence="3">
    <location>
        <begin position="302"/>
        <end position="333"/>
    </location>
</feature>
<gene>
    <name evidence="6" type="ORF">F5X68DRAFT_274640</name>
</gene>
<dbReference type="PANTHER" id="PTHR12585:SF70">
    <property type="entry name" value="RAD21_REC8 N TERMINAL DOMAIN PROTEIN (AFU_ORTHOLOGUE AFUA_6G02900)"/>
    <property type="match status" value="1"/>
</dbReference>
<dbReference type="AlphaFoldDB" id="A0A9P8VGE4"/>
<dbReference type="GO" id="GO:0007064">
    <property type="term" value="P:mitotic sister chromatid cohesion"/>
    <property type="evidence" value="ECO:0007669"/>
    <property type="project" value="TreeGrafter"/>
</dbReference>
<dbReference type="GO" id="GO:0030892">
    <property type="term" value="C:mitotic cohesin complex"/>
    <property type="evidence" value="ECO:0007669"/>
    <property type="project" value="TreeGrafter"/>
</dbReference>
<dbReference type="GO" id="GO:0005634">
    <property type="term" value="C:nucleus"/>
    <property type="evidence" value="ECO:0007669"/>
    <property type="project" value="UniProtKB-SubCell"/>
</dbReference>
<dbReference type="InterPro" id="IPR006910">
    <property type="entry name" value="Rad21_Rec8_N"/>
</dbReference>
<keyword evidence="7" id="KW-1185">Reference proteome</keyword>
<feature type="compositionally biased region" description="Basic and acidic residues" evidence="3">
    <location>
        <begin position="464"/>
        <end position="478"/>
    </location>
</feature>
<dbReference type="Proteomes" id="UP000770015">
    <property type="component" value="Unassembled WGS sequence"/>
</dbReference>
<comment type="caution">
    <text evidence="6">The sequence shown here is derived from an EMBL/GenBank/DDBJ whole genome shotgun (WGS) entry which is preliminary data.</text>
</comment>
<dbReference type="GO" id="GO:0003682">
    <property type="term" value="F:chromatin binding"/>
    <property type="evidence" value="ECO:0007669"/>
    <property type="project" value="TreeGrafter"/>
</dbReference>
<comment type="subcellular location">
    <subcellularLocation>
        <location evidence="1">Nucleus</location>
    </subcellularLocation>
</comment>
<name>A0A9P8VGE4_9PEZI</name>
<reference evidence="6" key="1">
    <citation type="journal article" date="2021" name="Nat. Commun.">
        <title>Genetic determinants of endophytism in the Arabidopsis root mycobiome.</title>
        <authorList>
            <person name="Mesny F."/>
            <person name="Miyauchi S."/>
            <person name="Thiergart T."/>
            <person name="Pickel B."/>
            <person name="Atanasova L."/>
            <person name="Karlsson M."/>
            <person name="Huettel B."/>
            <person name="Barry K.W."/>
            <person name="Haridas S."/>
            <person name="Chen C."/>
            <person name="Bauer D."/>
            <person name="Andreopoulos W."/>
            <person name="Pangilinan J."/>
            <person name="LaButti K."/>
            <person name="Riley R."/>
            <person name="Lipzen A."/>
            <person name="Clum A."/>
            <person name="Drula E."/>
            <person name="Henrissat B."/>
            <person name="Kohler A."/>
            <person name="Grigoriev I.V."/>
            <person name="Martin F.M."/>
            <person name="Hacquard S."/>
        </authorList>
    </citation>
    <scope>NUCLEOTIDE SEQUENCE</scope>
    <source>
        <strain evidence="6">MPI-SDFR-AT-0117</strain>
    </source>
</reference>
<dbReference type="OrthoDB" id="5427633at2759"/>
<feature type="region of interest" description="Disordered" evidence="3">
    <location>
        <begin position="528"/>
        <end position="575"/>
    </location>
</feature>